<feature type="region of interest" description="Disordered" evidence="1">
    <location>
        <begin position="181"/>
        <end position="270"/>
    </location>
</feature>
<dbReference type="Proteomes" id="UP001221757">
    <property type="component" value="Unassembled WGS sequence"/>
</dbReference>
<feature type="compositionally biased region" description="Polar residues" evidence="1">
    <location>
        <begin position="227"/>
        <end position="239"/>
    </location>
</feature>
<organism evidence="2 3">
    <name type="scientific">Mycena rosella</name>
    <name type="common">Pink bonnet</name>
    <name type="synonym">Agaricus rosellus</name>
    <dbReference type="NCBI Taxonomy" id="1033263"/>
    <lineage>
        <taxon>Eukaryota</taxon>
        <taxon>Fungi</taxon>
        <taxon>Dikarya</taxon>
        <taxon>Basidiomycota</taxon>
        <taxon>Agaricomycotina</taxon>
        <taxon>Agaricomycetes</taxon>
        <taxon>Agaricomycetidae</taxon>
        <taxon>Agaricales</taxon>
        <taxon>Marasmiineae</taxon>
        <taxon>Mycenaceae</taxon>
        <taxon>Mycena</taxon>
    </lineage>
</organism>
<feature type="compositionally biased region" description="Basic and acidic residues" evidence="1">
    <location>
        <begin position="181"/>
        <end position="192"/>
    </location>
</feature>
<proteinExistence type="predicted"/>
<dbReference type="EMBL" id="JARKIE010000456">
    <property type="protein sequence ID" value="KAJ7637466.1"/>
    <property type="molecule type" value="Genomic_DNA"/>
</dbReference>
<feature type="compositionally biased region" description="Low complexity" evidence="1">
    <location>
        <begin position="198"/>
        <end position="210"/>
    </location>
</feature>
<reference evidence="2" key="1">
    <citation type="submission" date="2023-03" db="EMBL/GenBank/DDBJ databases">
        <title>Massive genome expansion in bonnet fungi (Mycena s.s.) driven by repeated elements and novel gene families across ecological guilds.</title>
        <authorList>
            <consortium name="Lawrence Berkeley National Laboratory"/>
            <person name="Harder C.B."/>
            <person name="Miyauchi S."/>
            <person name="Viragh M."/>
            <person name="Kuo A."/>
            <person name="Thoen E."/>
            <person name="Andreopoulos B."/>
            <person name="Lu D."/>
            <person name="Skrede I."/>
            <person name="Drula E."/>
            <person name="Henrissat B."/>
            <person name="Morin E."/>
            <person name="Kohler A."/>
            <person name="Barry K."/>
            <person name="LaButti K."/>
            <person name="Morin E."/>
            <person name="Salamov A."/>
            <person name="Lipzen A."/>
            <person name="Mereny Z."/>
            <person name="Hegedus B."/>
            <person name="Baldrian P."/>
            <person name="Stursova M."/>
            <person name="Weitz H."/>
            <person name="Taylor A."/>
            <person name="Grigoriev I.V."/>
            <person name="Nagy L.G."/>
            <person name="Martin F."/>
            <person name="Kauserud H."/>
        </authorList>
    </citation>
    <scope>NUCLEOTIDE SEQUENCE</scope>
    <source>
        <strain evidence="2">CBHHK067</strain>
    </source>
</reference>
<accession>A0AAD7C369</accession>
<gene>
    <name evidence="2" type="ORF">B0H17DRAFT_1106838</name>
</gene>
<dbReference type="AlphaFoldDB" id="A0AAD7C369"/>
<protein>
    <submittedName>
        <fullName evidence="2">Uncharacterized protein</fullName>
    </submittedName>
</protein>
<evidence type="ECO:0000313" key="2">
    <source>
        <dbReference type="EMBL" id="KAJ7637466.1"/>
    </source>
</evidence>
<evidence type="ECO:0000256" key="1">
    <source>
        <dbReference type="SAM" id="MobiDB-lite"/>
    </source>
</evidence>
<evidence type="ECO:0000313" key="3">
    <source>
        <dbReference type="Proteomes" id="UP001221757"/>
    </source>
</evidence>
<feature type="compositionally biased region" description="Basic and acidic residues" evidence="1">
    <location>
        <begin position="242"/>
        <end position="253"/>
    </location>
</feature>
<comment type="caution">
    <text evidence="2">The sequence shown here is derived from an EMBL/GenBank/DDBJ whole genome shotgun (WGS) entry which is preliminary data.</text>
</comment>
<sequence length="270" mass="30166">MVSESLSAVVQHSVGRKFRADAHRASRGYSGPAFSASRGRRTDDSGCPRRVCVDDLARCGQRVCRRSQATRHCQARIRAMSGREGSAGVDAISDESRKAEPTRKRLVLTSLGRSYEEQPFEKWAMGGAYFATRSRDRSRPHSFPKQAVGCRFVVSILLLGTFQGVHDALRLRILSRPRPRVDDTEARGISQDRKKKISCPSSVESSSRSASVDRAATPPRLDCRAPQRSQSTLTTNATKSVDYPRTEWNDRARTLRPCPPRLLPRQHECD</sequence>
<name>A0AAD7C369_MYCRO</name>
<keyword evidence="3" id="KW-1185">Reference proteome</keyword>